<organism evidence="1 2">
    <name type="scientific">Sciurus carolinensis</name>
    <name type="common">Eastern gray squirrel</name>
    <dbReference type="NCBI Taxonomy" id="30640"/>
    <lineage>
        <taxon>Eukaryota</taxon>
        <taxon>Metazoa</taxon>
        <taxon>Chordata</taxon>
        <taxon>Craniata</taxon>
        <taxon>Vertebrata</taxon>
        <taxon>Euteleostomi</taxon>
        <taxon>Mammalia</taxon>
        <taxon>Eutheria</taxon>
        <taxon>Euarchontoglires</taxon>
        <taxon>Glires</taxon>
        <taxon>Rodentia</taxon>
        <taxon>Sciuromorpha</taxon>
        <taxon>Sciuridae</taxon>
        <taxon>Sciurinae</taxon>
        <taxon>Sciurini</taxon>
        <taxon>Sciurus</taxon>
    </lineage>
</organism>
<accession>A0AA41STM9</accession>
<dbReference type="PANTHER" id="PTHR45737:SF6">
    <property type="entry name" value="VON WILLEBRAND FACTOR A DOMAIN-CONTAINING PROTEIN 5A"/>
    <property type="match status" value="1"/>
</dbReference>
<evidence type="ECO:0000313" key="2">
    <source>
        <dbReference type="Proteomes" id="UP001166674"/>
    </source>
</evidence>
<dbReference type="EMBL" id="JAATJV010207367">
    <property type="protein sequence ID" value="MBZ3873554.1"/>
    <property type="molecule type" value="Genomic_DNA"/>
</dbReference>
<keyword evidence="2" id="KW-1185">Reference proteome</keyword>
<proteinExistence type="predicted"/>
<dbReference type="PANTHER" id="PTHR45737">
    <property type="entry name" value="VON WILLEBRAND FACTOR A DOMAIN-CONTAINING PROTEIN 5A"/>
    <property type="match status" value="1"/>
</dbReference>
<sequence>MGEDSAVYSFEDLVDGKKIVAELQDKMEVSLAEGHKFGRHVELLSYHSEVHSPQIFVEMGMPEKKPDCLMRGPCATVSFYPVIPEGEASTSCGEFVFQVDYSFRMSLKDGSQTFIEIAKKELILLLKCLPVGCYFNVYGFGSSYQMFFLKSGKYTQQTMEKAVKRVKLMCCNEGDSDILKTLKSIYRRPSIAGHPLKVLRSLKHSLQSVVEDVSLSWNLPLCVSANILSPETIVIFRGQRLILYAQLIGMIPAAEAIGEIFLRYTLLGQTFKQKLTFSLQPKPDANNSTIHHLAVKSLIQIKDFSPRKMPACVQSDLLNMSAETGVISSFTVFIGKNKELNQSVYGPLIHRLSPAMYYHTSSNSGDFCSTKNMNIYSLAKFPSED</sequence>
<dbReference type="Proteomes" id="UP001166674">
    <property type="component" value="Unassembled WGS sequence"/>
</dbReference>
<name>A0AA41STM9_SCICA</name>
<gene>
    <name evidence="1" type="ORF">SUZIE_123520</name>
</gene>
<evidence type="ECO:0000313" key="1">
    <source>
        <dbReference type="EMBL" id="MBZ3873554.1"/>
    </source>
</evidence>
<dbReference type="SUPFAM" id="SSF53300">
    <property type="entry name" value="vWA-like"/>
    <property type="match status" value="1"/>
</dbReference>
<dbReference type="AlphaFoldDB" id="A0AA41STM9"/>
<comment type="caution">
    <text evidence="1">The sequence shown here is derived from an EMBL/GenBank/DDBJ whole genome shotgun (WGS) entry which is preliminary data.</text>
</comment>
<reference evidence="1" key="1">
    <citation type="submission" date="2020-03" db="EMBL/GenBank/DDBJ databases">
        <title>Studies in the Genomics of Life Span.</title>
        <authorList>
            <person name="Glass D."/>
        </authorList>
    </citation>
    <scope>NUCLEOTIDE SEQUENCE</scope>
    <source>
        <strain evidence="1">SUZIE</strain>
        <tissue evidence="1">Muscle</tissue>
    </source>
</reference>
<dbReference type="InterPro" id="IPR036465">
    <property type="entry name" value="vWFA_dom_sf"/>
</dbReference>
<protein>
    <submittedName>
        <fullName evidence="1">von Willebrand factor A domain-containing protein 5A</fullName>
    </submittedName>
</protein>